<evidence type="ECO:0000256" key="1">
    <source>
        <dbReference type="SAM" id="Phobius"/>
    </source>
</evidence>
<organism evidence="2 3">
    <name type="scientific">Hordeum vulgare subsp. vulgare</name>
    <name type="common">Domesticated barley</name>
    <dbReference type="NCBI Taxonomy" id="112509"/>
    <lineage>
        <taxon>Eukaryota</taxon>
        <taxon>Viridiplantae</taxon>
        <taxon>Streptophyta</taxon>
        <taxon>Embryophyta</taxon>
        <taxon>Tracheophyta</taxon>
        <taxon>Spermatophyta</taxon>
        <taxon>Magnoliopsida</taxon>
        <taxon>Liliopsida</taxon>
        <taxon>Poales</taxon>
        <taxon>Poaceae</taxon>
        <taxon>BOP clade</taxon>
        <taxon>Pooideae</taxon>
        <taxon>Triticodae</taxon>
        <taxon>Triticeae</taxon>
        <taxon>Hordeinae</taxon>
        <taxon>Hordeum</taxon>
    </lineage>
</organism>
<reference evidence="2" key="2">
    <citation type="submission" date="2020-10" db="EMBL/GenBank/DDBJ databases">
        <authorList>
            <person name="Scholz U."/>
            <person name="Mascher M."/>
            <person name="Fiebig A."/>
        </authorList>
    </citation>
    <scope>NUCLEOTIDE SEQUENCE [LARGE SCALE GENOMIC DNA]</scope>
    <source>
        <strain evidence="2">cv. Morex</strain>
    </source>
</reference>
<dbReference type="EnsemblPlants" id="HORVU.MOREX.r3.2HG0191550.1">
    <property type="protein sequence ID" value="HORVU.MOREX.r3.2HG0191550.1.CDS1"/>
    <property type="gene ID" value="HORVU.MOREX.r3.2HG0191550"/>
</dbReference>
<dbReference type="AlphaFoldDB" id="A0A8I6WS28"/>
<dbReference type="Pfam" id="PF03140">
    <property type="entry name" value="DUF247"/>
    <property type="match status" value="1"/>
</dbReference>
<keyword evidence="1" id="KW-0472">Membrane</keyword>
<proteinExistence type="predicted"/>
<keyword evidence="1" id="KW-0812">Transmembrane</keyword>
<accession>A0A8I6WS28</accession>
<dbReference type="Gramene" id="HORVU.MOREX.r3.2HG0191550.1">
    <property type="protein sequence ID" value="HORVU.MOREX.r3.2HG0191550.1.CDS1"/>
    <property type="gene ID" value="HORVU.MOREX.r3.2HG0191550"/>
</dbReference>
<evidence type="ECO:0000313" key="2">
    <source>
        <dbReference type="EnsemblPlants" id="HORVU.MOREX.r3.2HG0191550.1.CDS1"/>
    </source>
</evidence>
<dbReference type="Gramene" id="HORVU.MOREX.r2.2HG0158740.1">
    <property type="protein sequence ID" value="HORVU.MOREX.r2.2HG0158740.1.CDS.1"/>
    <property type="gene ID" value="HORVU.MOREX.r2.2HG0158740"/>
</dbReference>
<dbReference type="KEGG" id="hvg:123430725"/>
<dbReference type="RefSeq" id="XP_044970507.1">
    <property type="nucleotide sequence ID" value="XM_045114572.1"/>
</dbReference>
<name>A0A8I6WS28_HORVV</name>
<reference evidence="3" key="1">
    <citation type="journal article" date="2012" name="Nature">
        <title>A physical, genetic and functional sequence assembly of the barley genome.</title>
        <authorList>
            <consortium name="The International Barley Genome Sequencing Consortium"/>
            <person name="Mayer K.F."/>
            <person name="Waugh R."/>
            <person name="Brown J.W."/>
            <person name="Schulman A."/>
            <person name="Langridge P."/>
            <person name="Platzer M."/>
            <person name="Fincher G.B."/>
            <person name="Muehlbauer G.J."/>
            <person name="Sato K."/>
            <person name="Close T.J."/>
            <person name="Wise R.P."/>
            <person name="Stein N."/>
        </authorList>
    </citation>
    <scope>NUCLEOTIDE SEQUENCE [LARGE SCALE GENOMIC DNA]</scope>
    <source>
        <strain evidence="3">cv. Morex</strain>
    </source>
</reference>
<dbReference type="OrthoDB" id="588949at2759"/>
<dbReference type="PANTHER" id="PTHR31549">
    <property type="entry name" value="PROTEIN, PUTATIVE (DUF247)-RELATED-RELATED"/>
    <property type="match status" value="1"/>
</dbReference>
<keyword evidence="1" id="KW-1133">Transmembrane helix</keyword>
<feature type="transmembrane region" description="Helical" evidence="1">
    <location>
        <begin position="483"/>
        <end position="502"/>
    </location>
</feature>
<dbReference type="Proteomes" id="UP000011116">
    <property type="component" value="Chromosome 2H"/>
</dbReference>
<gene>
    <name evidence="2" type="primary">LOC123430725</name>
</gene>
<protein>
    <submittedName>
        <fullName evidence="2">Uncharacterized protein</fullName>
    </submittedName>
</protein>
<evidence type="ECO:0000313" key="3">
    <source>
        <dbReference type="Proteomes" id="UP000011116"/>
    </source>
</evidence>
<dbReference type="GeneID" id="123430725"/>
<keyword evidence="3" id="KW-1185">Reference proteome</keyword>
<sequence>MQMQVAYDYEYQLAVADYWEGRPTMEPNVWVPALPLQMTVAAPASNTDLVVSSGGQQQLVQKSADHQHAVELMFKEATQSLKHTVDKMEMKMHLFPASMEVLAESYARPKMVSMGPYHHGETPALQQMESIKHAAAGHFIDDSGCSIQEVYGSVCAVAGVARSHYDADKLGDLSDDEFNPMMFFDGCFLLQYMLFWCKDDSGDDDGTAPAVRVHPSLCSVFSANDSRIFCDLMLLENQLPWVVVDTLKNFMPGLDMKTFIGLVKTNSLHARTALFYNPPELDDSYIPPHLLGLLRYYIVGTTDNSTSASQVEIDLTDKAEKVSISVSVIELAEMGIEVTANENKEELRKMCIEKSCFTGELRLASVSLDDANASFLVNMAAFELCTTPDFAQVDDEMSTVCSYLCLLGMVTDSVGDVQELRNKHILEGGAGLTNEDALKLFNELEKHLRPGNSYYSIIRAIENYRSNRRPWIMFYRFCYRNRTAIIATLSAVAGLAGFLGTLKSFK</sequence>
<dbReference type="PANTHER" id="PTHR31549:SF290">
    <property type="match status" value="1"/>
</dbReference>
<dbReference type="InterPro" id="IPR004158">
    <property type="entry name" value="DUF247_pln"/>
</dbReference>
<reference evidence="2" key="3">
    <citation type="submission" date="2022-01" db="UniProtKB">
        <authorList>
            <consortium name="EnsemblPlants"/>
        </authorList>
    </citation>
    <scope>IDENTIFICATION</scope>
    <source>
        <strain evidence="2">subsp. vulgare</strain>
    </source>
</reference>